<comment type="caution">
    <text evidence="2">The sequence shown here is derived from an EMBL/GenBank/DDBJ whole genome shotgun (WGS) entry which is preliminary data.</text>
</comment>
<organism evidence="2 3">
    <name type="scientific">Microbacterium nanhaiense</name>
    <dbReference type="NCBI Taxonomy" id="1301026"/>
    <lineage>
        <taxon>Bacteria</taxon>
        <taxon>Bacillati</taxon>
        <taxon>Actinomycetota</taxon>
        <taxon>Actinomycetes</taxon>
        <taxon>Micrococcales</taxon>
        <taxon>Microbacteriaceae</taxon>
        <taxon>Microbacterium</taxon>
    </lineage>
</organism>
<evidence type="ECO:0000259" key="1">
    <source>
        <dbReference type="Pfam" id="PF12697"/>
    </source>
</evidence>
<dbReference type="Pfam" id="PF12697">
    <property type="entry name" value="Abhydrolase_6"/>
    <property type="match status" value="1"/>
</dbReference>
<gene>
    <name evidence="2" type="ORF">GCM10010910_23020</name>
</gene>
<sequence>MSDGIPFSGDARLRWIELPGEGAPVLFLHGLGCHGAASWADAAIRLGRRAVILDMPGHGRSDAPAGFGYTLPELADAVAAAIDGIGGPLDVVGHSLGGSVTVALAHRHPDLVHRAVLVEPAIHIYPSAPGDIASTPEDTLASGGWRELLSREVPWRRAEVKLTDPVALVRCARALGDEHAARLHEQLSTMPVPTTLVRGDLREYAALHEITGGGVRDVRVTNAQHFVMNDQPEAFAEIVREALAG</sequence>
<dbReference type="Proteomes" id="UP000638043">
    <property type="component" value="Unassembled WGS sequence"/>
</dbReference>
<keyword evidence="3" id="KW-1185">Reference proteome</keyword>
<dbReference type="PANTHER" id="PTHR43194:SF5">
    <property type="entry name" value="PIMELOYL-[ACYL-CARRIER PROTEIN] METHYL ESTER ESTERASE"/>
    <property type="match status" value="1"/>
</dbReference>
<dbReference type="GO" id="GO:0016787">
    <property type="term" value="F:hydrolase activity"/>
    <property type="evidence" value="ECO:0007669"/>
    <property type="project" value="UniProtKB-KW"/>
</dbReference>
<name>A0ABQ2N1Z5_9MICO</name>
<feature type="domain" description="AB hydrolase-1" evidence="1">
    <location>
        <begin position="25"/>
        <end position="237"/>
    </location>
</feature>
<dbReference type="InterPro" id="IPR000073">
    <property type="entry name" value="AB_hydrolase_1"/>
</dbReference>
<dbReference type="PANTHER" id="PTHR43194">
    <property type="entry name" value="HYDROLASE ALPHA/BETA FOLD FAMILY"/>
    <property type="match status" value="1"/>
</dbReference>
<keyword evidence="2" id="KW-0378">Hydrolase</keyword>
<proteinExistence type="predicted"/>
<evidence type="ECO:0000313" key="2">
    <source>
        <dbReference type="EMBL" id="GGO65567.1"/>
    </source>
</evidence>
<evidence type="ECO:0000313" key="3">
    <source>
        <dbReference type="Proteomes" id="UP000638043"/>
    </source>
</evidence>
<dbReference type="InterPro" id="IPR029058">
    <property type="entry name" value="AB_hydrolase_fold"/>
</dbReference>
<dbReference type="InterPro" id="IPR050228">
    <property type="entry name" value="Carboxylesterase_BioH"/>
</dbReference>
<dbReference type="EMBL" id="BMMQ01000007">
    <property type="protein sequence ID" value="GGO65567.1"/>
    <property type="molecule type" value="Genomic_DNA"/>
</dbReference>
<dbReference type="RefSeq" id="WP_188702039.1">
    <property type="nucleotide sequence ID" value="NZ_BMMQ01000007.1"/>
</dbReference>
<dbReference type="PRINTS" id="PR00111">
    <property type="entry name" value="ABHYDROLASE"/>
</dbReference>
<accession>A0ABQ2N1Z5</accession>
<dbReference type="SUPFAM" id="SSF53474">
    <property type="entry name" value="alpha/beta-Hydrolases"/>
    <property type="match status" value="1"/>
</dbReference>
<dbReference type="Gene3D" id="3.40.50.1820">
    <property type="entry name" value="alpha/beta hydrolase"/>
    <property type="match status" value="1"/>
</dbReference>
<reference evidence="3" key="1">
    <citation type="journal article" date="2019" name="Int. J. Syst. Evol. Microbiol.">
        <title>The Global Catalogue of Microorganisms (GCM) 10K type strain sequencing project: providing services to taxonomists for standard genome sequencing and annotation.</title>
        <authorList>
            <consortium name="The Broad Institute Genomics Platform"/>
            <consortium name="The Broad Institute Genome Sequencing Center for Infectious Disease"/>
            <person name="Wu L."/>
            <person name="Ma J."/>
        </authorList>
    </citation>
    <scope>NUCLEOTIDE SEQUENCE [LARGE SCALE GENOMIC DNA]</scope>
    <source>
        <strain evidence="3">CGMCC 4.7181</strain>
    </source>
</reference>
<protein>
    <submittedName>
        <fullName evidence="2">Alpha/beta hydrolase</fullName>
    </submittedName>
</protein>